<comment type="similarity">
    <text evidence="2">Belongs to the KHG/KDPG aldolase family.</text>
</comment>
<keyword evidence="4" id="KW-0456">Lyase</keyword>
<dbReference type="OrthoDB" id="9802667at2"/>
<dbReference type="NCBIfam" id="NF005119">
    <property type="entry name" value="PRK06552.1"/>
    <property type="match status" value="1"/>
</dbReference>
<evidence type="ECO:0000256" key="5">
    <source>
        <dbReference type="ARBA" id="ARBA00023277"/>
    </source>
</evidence>
<dbReference type="Pfam" id="PF01081">
    <property type="entry name" value="Aldolase"/>
    <property type="match status" value="1"/>
</dbReference>
<dbReference type="EMBL" id="RZNY01000005">
    <property type="protein sequence ID" value="RUT47068.1"/>
    <property type="molecule type" value="Genomic_DNA"/>
</dbReference>
<comment type="caution">
    <text evidence="6">The sequence shown here is derived from an EMBL/GenBank/DDBJ whole genome shotgun (WGS) entry which is preliminary data.</text>
</comment>
<protein>
    <submittedName>
        <fullName evidence="6">Bifunctional 4-hydroxy-2-oxoglutarate aldolase/2-dehydro-3-deoxy-phosphogluconate aldolase</fullName>
    </submittedName>
</protein>
<dbReference type="InterPro" id="IPR000887">
    <property type="entry name" value="Aldlse_KDPG_KHG"/>
</dbReference>
<keyword evidence="7" id="KW-1185">Reference proteome</keyword>
<gene>
    <name evidence="6" type="ORF">EJP82_07705</name>
</gene>
<reference evidence="6 7" key="1">
    <citation type="submission" date="2018-12" db="EMBL/GenBank/DDBJ databases">
        <authorList>
            <person name="Sun L."/>
            <person name="Chen Z."/>
        </authorList>
    </citation>
    <scope>NUCLEOTIDE SEQUENCE [LARGE SCALE GENOMIC DNA]</scope>
    <source>
        <strain evidence="6 7">DSM 15890</strain>
    </source>
</reference>
<evidence type="ECO:0000313" key="7">
    <source>
        <dbReference type="Proteomes" id="UP000279446"/>
    </source>
</evidence>
<dbReference type="RefSeq" id="WP_127191467.1">
    <property type="nucleotide sequence ID" value="NZ_JAUSSS010000018.1"/>
</dbReference>
<accession>A0A433YB35</accession>
<organism evidence="6 7">
    <name type="scientific">Paenibacillus anaericanus</name>
    <dbReference type="NCBI Taxonomy" id="170367"/>
    <lineage>
        <taxon>Bacteria</taxon>
        <taxon>Bacillati</taxon>
        <taxon>Bacillota</taxon>
        <taxon>Bacilli</taxon>
        <taxon>Bacillales</taxon>
        <taxon>Paenibacillaceae</taxon>
        <taxon>Paenibacillus</taxon>
    </lineage>
</organism>
<dbReference type="PANTHER" id="PTHR30246:SF1">
    <property type="entry name" value="2-DEHYDRO-3-DEOXY-6-PHOSPHOGALACTONATE ALDOLASE-RELATED"/>
    <property type="match status" value="1"/>
</dbReference>
<sequence>MKKIKVLHNISSVGVVAVIRADTPEAAVKMSEACIAGGLNNIEVTFTTPHADQAIAELVSKFGGQAVIGAGTVLDPLTARIAILAGAEFIVSPSFEEETAKMCNLYSIPYMPGCMTLSEMKEALKLGVDVLKLFPGSAFGPDFVKAVKGPMPHVNIMPTGGVDLDNMEQWIANGCIAVGIGGNLTAPAKDGRYDLVTKLADQYVTKFREIQRSSEKIKI</sequence>
<evidence type="ECO:0000256" key="2">
    <source>
        <dbReference type="ARBA" id="ARBA00006906"/>
    </source>
</evidence>
<proteinExistence type="inferred from homology"/>
<keyword evidence="5" id="KW-0119">Carbohydrate metabolism</keyword>
<evidence type="ECO:0000256" key="1">
    <source>
        <dbReference type="ARBA" id="ARBA00004761"/>
    </source>
</evidence>
<dbReference type="Proteomes" id="UP000279446">
    <property type="component" value="Unassembled WGS sequence"/>
</dbReference>
<dbReference type="SUPFAM" id="SSF51569">
    <property type="entry name" value="Aldolase"/>
    <property type="match status" value="1"/>
</dbReference>
<dbReference type="GO" id="GO:0016829">
    <property type="term" value="F:lyase activity"/>
    <property type="evidence" value="ECO:0007669"/>
    <property type="project" value="UniProtKB-KW"/>
</dbReference>
<dbReference type="AlphaFoldDB" id="A0A433YB35"/>
<comment type="subunit">
    <text evidence="3">Homotrimer.</text>
</comment>
<dbReference type="CDD" id="cd00452">
    <property type="entry name" value="KDPG_aldolase"/>
    <property type="match status" value="1"/>
</dbReference>
<evidence type="ECO:0000256" key="3">
    <source>
        <dbReference type="ARBA" id="ARBA00011233"/>
    </source>
</evidence>
<evidence type="ECO:0000256" key="4">
    <source>
        <dbReference type="ARBA" id="ARBA00023239"/>
    </source>
</evidence>
<comment type="pathway">
    <text evidence="1">Carbohydrate acid metabolism.</text>
</comment>
<dbReference type="NCBIfam" id="TIGR01182">
    <property type="entry name" value="eda"/>
    <property type="match status" value="1"/>
</dbReference>
<dbReference type="InterPro" id="IPR013785">
    <property type="entry name" value="Aldolase_TIM"/>
</dbReference>
<name>A0A433YB35_9BACL</name>
<evidence type="ECO:0000313" key="6">
    <source>
        <dbReference type="EMBL" id="RUT47068.1"/>
    </source>
</evidence>
<dbReference type="PANTHER" id="PTHR30246">
    <property type="entry name" value="2-KETO-3-DEOXY-6-PHOSPHOGLUCONATE ALDOLASE"/>
    <property type="match status" value="1"/>
</dbReference>
<dbReference type="Gene3D" id="3.20.20.70">
    <property type="entry name" value="Aldolase class I"/>
    <property type="match status" value="1"/>
</dbReference>